<dbReference type="CDD" id="cd02661">
    <property type="entry name" value="Peptidase_C19E"/>
    <property type="match status" value="1"/>
</dbReference>
<evidence type="ECO:0000256" key="2">
    <source>
        <dbReference type="ARBA" id="ARBA00009085"/>
    </source>
</evidence>
<dbReference type="PROSITE" id="PS00973">
    <property type="entry name" value="USP_2"/>
    <property type="match status" value="1"/>
</dbReference>
<dbReference type="GO" id="GO:0016579">
    <property type="term" value="P:protein deubiquitination"/>
    <property type="evidence" value="ECO:0007669"/>
    <property type="project" value="InterPro"/>
</dbReference>
<dbReference type="InterPro" id="IPR001394">
    <property type="entry name" value="Peptidase_C19_UCH"/>
</dbReference>
<evidence type="ECO:0000256" key="6">
    <source>
        <dbReference type="ARBA" id="ARBA00022801"/>
    </source>
</evidence>
<dbReference type="InterPro" id="IPR050164">
    <property type="entry name" value="Peptidase_C19"/>
</dbReference>
<dbReference type="InterPro" id="IPR018200">
    <property type="entry name" value="USP_CS"/>
</dbReference>
<evidence type="ECO:0000259" key="8">
    <source>
        <dbReference type="PROSITE" id="PS50235"/>
    </source>
</evidence>
<sequence>MSLEETEIEIKRISKTSETLQLLNRVVKYIPDGYLDQIRDCEMNTNIHPLEITERREKDNKEKLENDVPLGKPEYYYFPPELIFGERYSFKLTKDEIERFGNVGRGLSNPGWNTCYFNSILQALTYAPYLSSDCLRRNHQSICKHKSDGLVCLMCIFEDHVNQVFGNTGNSSSSGSFKNELKDKAVVPQFIKCAQRLIWKKFRIGIMQDAQEFLRFFLEALHKACLPKNLQDDQVFRKLNPITASTTYIGQLFCGFFRSRIICSNCDYISNTYDPFMDVPLDIMGISTLENALKLFTKTEYLKGENRYMCPNCKIKSDASKQLLIERSPPLLTIQLKRFSFFGFGSKKPTKPIHFSETIDMKPFMAYKHSNSSFVDQHFNNFDEPSFKYKLWAVVCHAGNTLSCGHYYTHVKSIDDKWYCLNDEQVRPTTLENVLSENNRAYLLFYYKTSIFNDCEYKYNLAFNSNNYYLAPEVSFINFEKKIATRDKKNINGSYDNNKDVLKTKNAEKDENLSDFLDKLERQQKSKCGENKLLNNEITNVNDDEAFVNTEDGLRLVLTHNSLYSSSSSISTAPTSTSSIDNLLVTPNNSIEKDSQFASPKSQTSSCRSQRLRLKNKRMLNKLKMLLFGDLSIISKTRRNLKNIICFKKFIDLLCQEKQNGTDSSVFSKYPILNNEYGKSSVLCGDVNSIKSESLQKNTIEKWDDLELTLNDENMIEAAKKSILPKTNIRSDYDREYDKGKVKKPLRQVNDKTINDSKSDITNRDLFDLVQKNKSRHSSGPLKNINKKRFIKVKV</sequence>
<comment type="catalytic activity">
    <reaction evidence="1">
        <text>Thiol-dependent hydrolysis of ester, thioester, amide, peptide and isopeptide bonds formed by the C-terminal Gly of ubiquitin (a 76-residue protein attached to proteins as an intracellular targeting signal).</text>
        <dbReference type="EC" id="3.4.19.12"/>
    </reaction>
</comment>
<evidence type="ECO:0000256" key="5">
    <source>
        <dbReference type="ARBA" id="ARBA00022786"/>
    </source>
</evidence>
<organism evidence="9 10">
    <name type="scientific">Cryptosporidium xiaoi</name>
    <dbReference type="NCBI Taxonomy" id="659607"/>
    <lineage>
        <taxon>Eukaryota</taxon>
        <taxon>Sar</taxon>
        <taxon>Alveolata</taxon>
        <taxon>Apicomplexa</taxon>
        <taxon>Conoidasida</taxon>
        <taxon>Coccidia</taxon>
        <taxon>Eucoccidiorida</taxon>
        <taxon>Eimeriorina</taxon>
        <taxon>Cryptosporidiidae</taxon>
        <taxon>Cryptosporidium</taxon>
    </lineage>
</organism>
<dbReference type="GO" id="GO:0005829">
    <property type="term" value="C:cytosol"/>
    <property type="evidence" value="ECO:0007669"/>
    <property type="project" value="TreeGrafter"/>
</dbReference>
<dbReference type="Proteomes" id="UP001311799">
    <property type="component" value="Unassembled WGS sequence"/>
</dbReference>
<dbReference type="PANTHER" id="PTHR24006">
    <property type="entry name" value="UBIQUITIN CARBOXYL-TERMINAL HYDROLASE"/>
    <property type="match status" value="1"/>
</dbReference>
<name>A0AAV9XYT6_9CRYT</name>
<dbReference type="SUPFAM" id="SSF54001">
    <property type="entry name" value="Cysteine proteinases"/>
    <property type="match status" value="1"/>
</dbReference>
<keyword evidence="7" id="KW-0788">Thiol protease</keyword>
<dbReference type="GO" id="GO:0005634">
    <property type="term" value="C:nucleus"/>
    <property type="evidence" value="ECO:0007669"/>
    <property type="project" value="TreeGrafter"/>
</dbReference>
<dbReference type="GO" id="GO:0006508">
    <property type="term" value="P:proteolysis"/>
    <property type="evidence" value="ECO:0007669"/>
    <property type="project" value="UniProtKB-KW"/>
</dbReference>
<keyword evidence="4" id="KW-0645">Protease</keyword>
<reference evidence="9 10" key="1">
    <citation type="submission" date="2023-10" db="EMBL/GenBank/DDBJ databases">
        <title>Comparative genomics analysis reveals potential genetic determinants of host preference in Cryptosporidium xiaoi.</title>
        <authorList>
            <person name="Xiao L."/>
            <person name="Li J."/>
        </authorList>
    </citation>
    <scope>NUCLEOTIDE SEQUENCE [LARGE SCALE GENOMIC DNA]</scope>
    <source>
        <strain evidence="9 10">52996</strain>
    </source>
</reference>
<evidence type="ECO:0000313" key="10">
    <source>
        <dbReference type="Proteomes" id="UP001311799"/>
    </source>
</evidence>
<dbReference type="InterPro" id="IPR028889">
    <property type="entry name" value="USP"/>
</dbReference>
<dbReference type="EMBL" id="JAWDEY010000031">
    <property type="protein sequence ID" value="KAK6588680.1"/>
    <property type="molecule type" value="Genomic_DNA"/>
</dbReference>
<keyword evidence="5" id="KW-0833">Ubl conjugation pathway</keyword>
<feature type="domain" description="USP" evidence="8">
    <location>
        <begin position="105"/>
        <end position="449"/>
    </location>
</feature>
<dbReference type="AlphaFoldDB" id="A0AAV9XYT6"/>
<protein>
    <recommendedName>
        <fullName evidence="3">ubiquitinyl hydrolase 1</fullName>
        <ecNumber evidence="3">3.4.19.12</ecNumber>
    </recommendedName>
</protein>
<dbReference type="GO" id="GO:0004843">
    <property type="term" value="F:cysteine-type deubiquitinase activity"/>
    <property type="evidence" value="ECO:0007669"/>
    <property type="project" value="UniProtKB-EC"/>
</dbReference>
<dbReference type="EC" id="3.4.19.12" evidence="3"/>
<dbReference type="PROSITE" id="PS50235">
    <property type="entry name" value="USP_3"/>
    <property type="match status" value="1"/>
</dbReference>
<gene>
    <name evidence="9" type="ORF">RS030_3423</name>
</gene>
<dbReference type="Pfam" id="PF00443">
    <property type="entry name" value="UCH"/>
    <property type="match status" value="1"/>
</dbReference>
<evidence type="ECO:0000256" key="3">
    <source>
        <dbReference type="ARBA" id="ARBA00012759"/>
    </source>
</evidence>
<evidence type="ECO:0000256" key="1">
    <source>
        <dbReference type="ARBA" id="ARBA00000707"/>
    </source>
</evidence>
<evidence type="ECO:0000313" key="9">
    <source>
        <dbReference type="EMBL" id="KAK6588680.1"/>
    </source>
</evidence>
<keyword evidence="6" id="KW-0378">Hydrolase</keyword>
<comment type="similarity">
    <text evidence="2">Belongs to the peptidase C19 family.</text>
</comment>
<proteinExistence type="inferred from homology"/>
<dbReference type="Gene3D" id="3.90.70.10">
    <property type="entry name" value="Cysteine proteinases"/>
    <property type="match status" value="1"/>
</dbReference>
<evidence type="ECO:0000256" key="7">
    <source>
        <dbReference type="ARBA" id="ARBA00022807"/>
    </source>
</evidence>
<comment type="caution">
    <text evidence="9">The sequence shown here is derived from an EMBL/GenBank/DDBJ whole genome shotgun (WGS) entry which is preliminary data.</text>
</comment>
<accession>A0AAV9XYT6</accession>
<evidence type="ECO:0000256" key="4">
    <source>
        <dbReference type="ARBA" id="ARBA00022670"/>
    </source>
</evidence>
<dbReference type="InterPro" id="IPR038765">
    <property type="entry name" value="Papain-like_cys_pep_sf"/>
</dbReference>
<keyword evidence="10" id="KW-1185">Reference proteome</keyword>
<dbReference type="PANTHER" id="PTHR24006:SF758">
    <property type="entry name" value="UBIQUITIN CARBOXYL-TERMINAL HYDROLASE 36"/>
    <property type="match status" value="1"/>
</dbReference>